<evidence type="ECO:0000256" key="3">
    <source>
        <dbReference type="ARBA" id="ARBA00022692"/>
    </source>
</evidence>
<proteinExistence type="inferred from homology"/>
<evidence type="ECO:0000256" key="2">
    <source>
        <dbReference type="ARBA" id="ARBA00008803"/>
    </source>
</evidence>
<feature type="region of interest" description="Disordered" evidence="8">
    <location>
        <begin position="1"/>
        <end position="23"/>
    </location>
</feature>
<reference evidence="11" key="1">
    <citation type="submission" date="2025-08" db="UniProtKB">
        <authorList>
            <consortium name="RefSeq"/>
        </authorList>
    </citation>
    <scope>IDENTIFICATION</scope>
</reference>
<keyword evidence="3 9" id="KW-0812">Transmembrane</keyword>
<keyword evidence="6 9" id="KW-0472">Membrane</keyword>
<name>A0ABM1L9S5_GEKJA</name>
<feature type="transmembrane region" description="Helical" evidence="9">
    <location>
        <begin position="87"/>
        <end position="118"/>
    </location>
</feature>
<feature type="transmembrane region" description="Helical" evidence="9">
    <location>
        <begin position="222"/>
        <end position="242"/>
    </location>
</feature>
<evidence type="ECO:0000313" key="10">
    <source>
        <dbReference type="Proteomes" id="UP000694871"/>
    </source>
</evidence>
<comment type="subcellular location">
    <subcellularLocation>
        <location evidence="1">Membrane</location>
        <topology evidence="1">Multi-pass membrane protein</topology>
    </subcellularLocation>
</comment>
<sequence length="357" mass="41525">PPPPPPSSSSSSSPNPGQPHRTETLGFYESDRLRQLKRSGPADLSLLRFINAELTRGYFLEHNEAKYTERRERVYTCLRIPRELEKLMIFGIFLCLDAFLYVFTLLPLRVFLAMFRFITLPCYGLRSQQSLRTSDQRLLQPAQVCDIFKGVILVICYFMMHYVDYSMMYHLIRGQSVIKLYIIYNMLEVADRLFSSFGQDILDALYWTATEPKERKRAHIGVIPHFFMAVLYVFLHAILIMVQATTLNVAFNSHNKSLLTIMMSNNFVEIKGSVFKKFEKNNLFQMSNSDIKERFTNYVLLLIVCLRNMEQFSWNPDHLWVLFPDVCMVIASEIAVDIVKHAFITKFNDITADVSTQ</sequence>
<keyword evidence="7" id="KW-0891">Chondrogenesis</keyword>
<feature type="non-terminal residue" evidence="11">
    <location>
        <position position="357"/>
    </location>
</feature>
<keyword evidence="5 9" id="KW-1133">Transmembrane helix</keyword>
<dbReference type="Proteomes" id="UP000694871">
    <property type="component" value="Unplaced"/>
</dbReference>
<organism evidence="10 11">
    <name type="scientific">Gekko japonicus</name>
    <name type="common">Schlegel's Japanese gecko</name>
    <dbReference type="NCBI Taxonomy" id="146911"/>
    <lineage>
        <taxon>Eukaryota</taxon>
        <taxon>Metazoa</taxon>
        <taxon>Chordata</taxon>
        <taxon>Craniata</taxon>
        <taxon>Vertebrata</taxon>
        <taxon>Euteleostomi</taxon>
        <taxon>Lepidosauria</taxon>
        <taxon>Squamata</taxon>
        <taxon>Bifurcata</taxon>
        <taxon>Gekkota</taxon>
        <taxon>Gekkonidae</taxon>
        <taxon>Gekkoninae</taxon>
        <taxon>Gekko</taxon>
    </lineage>
</organism>
<dbReference type="PANTHER" id="PTHR13317:SF4">
    <property type="entry name" value="TRANSMEMBRANE ANTERIOR POSTERIOR TRANSFORMATION PROTEIN 1 HOMOLOG"/>
    <property type="match status" value="1"/>
</dbReference>
<dbReference type="GeneID" id="107123883"/>
<keyword evidence="10" id="KW-1185">Reference proteome</keyword>
<dbReference type="Pfam" id="PF05346">
    <property type="entry name" value="DUF747"/>
    <property type="match status" value="1"/>
</dbReference>
<gene>
    <name evidence="11" type="primary">LOC107123883</name>
</gene>
<evidence type="ECO:0000256" key="7">
    <source>
        <dbReference type="ARBA" id="ARBA00023188"/>
    </source>
</evidence>
<evidence type="ECO:0000256" key="1">
    <source>
        <dbReference type="ARBA" id="ARBA00004141"/>
    </source>
</evidence>
<dbReference type="InterPro" id="IPR008010">
    <property type="entry name" value="Tatp1"/>
</dbReference>
<feature type="non-terminal residue" evidence="11">
    <location>
        <position position="1"/>
    </location>
</feature>
<keyword evidence="4" id="KW-0892">Osteogenesis</keyword>
<evidence type="ECO:0000256" key="8">
    <source>
        <dbReference type="SAM" id="MobiDB-lite"/>
    </source>
</evidence>
<comment type="similarity">
    <text evidence="2">Belongs to the TAPT1 family.</text>
</comment>
<dbReference type="PANTHER" id="PTHR13317">
    <property type="entry name" value="TRANSMEMBRANE ANTERIOR POSTERIOR TRANSFORMATION PROTEIN 1 HOMOLOG"/>
    <property type="match status" value="1"/>
</dbReference>
<accession>A0ABM1L9S5</accession>
<protein>
    <submittedName>
        <fullName evidence="11">Transmembrane anterior posterior transformation protein 1 homolog</fullName>
    </submittedName>
</protein>
<evidence type="ECO:0000256" key="6">
    <source>
        <dbReference type="ARBA" id="ARBA00023136"/>
    </source>
</evidence>
<evidence type="ECO:0000256" key="9">
    <source>
        <dbReference type="SAM" id="Phobius"/>
    </source>
</evidence>
<evidence type="ECO:0000256" key="4">
    <source>
        <dbReference type="ARBA" id="ARBA00022855"/>
    </source>
</evidence>
<evidence type="ECO:0000313" key="11">
    <source>
        <dbReference type="RefSeq" id="XP_015282712.1"/>
    </source>
</evidence>
<evidence type="ECO:0000256" key="5">
    <source>
        <dbReference type="ARBA" id="ARBA00022989"/>
    </source>
</evidence>
<dbReference type="RefSeq" id="XP_015282712.1">
    <property type="nucleotide sequence ID" value="XM_015427226.1"/>
</dbReference>